<accession>I0Z4D5</accession>
<dbReference type="GO" id="GO:0016740">
    <property type="term" value="F:transferase activity"/>
    <property type="evidence" value="ECO:0007669"/>
    <property type="project" value="UniProtKB-KW"/>
</dbReference>
<comment type="pathway">
    <text evidence="2">Cofactor biosynthesis; thiamine diphosphate biosynthesis.</text>
</comment>
<dbReference type="InterPro" id="IPR027939">
    <property type="entry name" value="NMT1/THI5"/>
</dbReference>
<dbReference type="Proteomes" id="UP000007264">
    <property type="component" value="Unassembled WGS sequence"/>
</dbReference>
<evidence type="ECO:0000256" key="3">
    <source>
        <dbReference type="ARBA" id="ARBA00009406"/>
    </source>
</evidence>
<proteinExistence type="inferred from homology"/>
<dbReference type="GO" id="GO:0009229">
    <property type="term" value="P:thiamine diphosphate biosynthetic process"/>
    <property type="evidence" value="ECO:0007669"/>
    <property type="project" value="UniProtKB-UniPathway"/>
</dbReference>
<dbReference type="KEGG" id="csl:COCSUDRAFT_13947"/>
<keyword evidence="7" id="KW-0663">Pyridoxal phosphate</keyword>
<feature type="compositionally biased region" description="Basic and acidic residues" evidence="12">
    <location>
        <begin position="302"/>
        <end position="314"/>
    </location>
</feature>
<evidence type="ECO:0000256" key="11">
    <source>
        <dbReference type="ARBA" id="ARBA00048179"/>
    </source>
</evidence>
<evidence type="ECO:0000256" key="2">
    <source>
        <dbReference type="ARBA" id="ARBA00004948"/>
    </source>
</evidence>
<comment type="subunit">
    <text evidence="4">Homodimer.</text>
</comment>
<evidence type="ECO:0000313" key="14">
    <source>
        <dbReference type="EMBL" id="EIE25504.1"/>
    </source>
</evidence>
<reference evidence="14 15" key="1">
    <citation type="journal article" date="2012" name="Genome Biol.">
        <title>The genome of the polar eukaryotic microalga coccomyxa subellipsoidea reveals traits of cold adaptation.</title>
        <authorList>
            <person name="Blanc G."/>
            <person name="Agarkova I."/>
            <person name="Grimwood J."/>
            <person name="Kuo A."/>
            <person name="Brueggeman A."/>
            <person name="Dunigan D."/>
            <person name="Gurnon J."/>
            <person name="Ladunga I."/>
            <person name="Lindquist E."/>
            <person name="Lucas S."/>
            <person name="Pangilinan J."/>
            <person name="Proschold T."/>
            <person name="Salamov A."/>
            <person name="Schmutz J."/>
            <person name="Weeks D."/>
            <person name="Yamada T."/>
            <person name="Claverie J.M."/>
            <person name="Grigoriev I."/>
            <person name="Van Etten J."/>
            <person name="Lomsadze A."/>
            <person name="Borodovsky M."/>
        </authorList>
    </citation>
    <scope>NUCLEOTIDE SEQUENCE [LARGE SCALE GENOMIC DNA]</scope>
    <source>
        <strain evidence="14 15">C-169</strain>
    </source>
</reference>
<keyword evidence="5" id="KW-0808">Transferase</keyword>
<keyword evidence="9" id="KW-0408">Iron</keyword>
<organism evidence="14 15">
    <name type="scientific">Coccomyxa subellipsoidea (strain C-169)</name>
    <name type="common">Green microalga</name>
    <dbReference type="NCBI Taxonomy" id="574566"/>
    <lineage>
        <taxon>Eukaryota</taxon>
        <taxon>Viridiplantae</taxon>
        <taxon>Chlorophyta</taxon>
        <taxon>core chlorophytes</taxon>
        <taxon>Trebouxiophyceae</taxon>
        <taxon>Trebouxiophyceae incertae sedis</taxon>
        <taxon>Coccomyxaceae</taxon>
        <taxon>Coccomyxa</taxon>
        <taxon>Coccomyxa subellipsoidea</taxon>
    </lineage>
</organism>
<evidence type="ECO:0000256" key="7">
    <source>
        <dbReference type="ARBA" id="ARBA00022898"/>
    </source>
</evidence>
<evidence type="ECO:0000256" key="1">
    <source>
        <dbReference type="ARBA" id="ARBA00003469"/>
    </source>
</evidence>
<dbReference type="Pfam" id="PF09084">
    <property type="entry name" value="NMT1"/>
    <property type="match status" value="1"/>
</dbReference>
<dbReference type="Gene3D" id="3.40.190.10">
    <property type="entry name" value="Periplasmic binding protein-like II"/>
    <property type="match status" value="2"/>
</dbReference>
<feature type="domain" description="SsuA/THI5-like" evidence="13">
    <location>
        <begin position="14"/>
        <end position="228"/>
    </location>
</feature>
<dbReference type="SUPFAM" id="SSF53850">
    <property type="entry name" value="Periplasmic binding protein-like II"/>
    <property type="match status" value="1"/>
</dbReference>
<comment type="similarity">
    <text evidence="3">Belongs to the NMT1/THI5 family.</text>
</comment>
<evidence type="ECO:0000256" key="12">
    <source>
        <dbReference type="SAM" id="MobiDB-lite"/>
    </source>
</evidence>
<dbReference type="GeneID" id="17043506"/>
<keyword evidence="8" id="KW-0784">Thiamine biosynthesis</keyword>
<evidence type="ECO:0000256" key="4">
    <source>
        <dbReference type="ARBA" id="ARBA00011738"/>
    </source>
</evidence>
<dbReference type="PANTHER" id="PTHR31528:SF1">
    <property type="entry name" value="4-AMINO-5-HYDROXYMETHYL-2-METHYLPYRIMIDINE PHOSPHATE SYNTHASE THI11-RELATED"/>
    <property type="match status" value="1"/>
</dbReference>
<dbReference type="EMBL" id="AGSI01000004">
    <property type="protein sequence ID" value="EIE25504.1"/>
    <property type="molecule type" value="Genomic_DNA"/>
</dbReference>
<keyword evidence="15" id="KW-1185">Reference proteome</keyword>
<dbReference type="PANTHER" id="PTHR31528">
    <property type="entry name" value="4-AMINO-5-HYDROXYMETHYL-2-METHYLPYRIMIDINE PHOSPHATE SYNTHASE THI11-RELATED"/>
    <property type="match status" value="1"/>
</dbReference>
<comment type="catalytic activity">
    <reaction evidence="11">
        <text>N(6)-(pyridoxal phosphate)-L-lysyl-[4-amino-5-hydroxymethyl-2-methylpyrimidine phosphate synthase] + L-histidyl-[4-amino-5-hydroxymethyl-2-methylpyrimidine phosphate synthase] + 2 Fe(3+) + 4 H2O = L-lysyl-[4-amino-5-hydroxymethyl-2-methylpyrimidine phosphate synthase] + (2S)-2-amino-5-hydroxy-4-oxopentanoyl-[4-amino-5-hydroxymethyl-2-methylpyrimidine phosphate synthase] + 4-amino-2-methyl-5-(phosphooxymethyl)pyrimidine + 3-oxopropanoate + 2 Fe(2+) + 2 H(+)</text>
        <dbReference type="Rhea" id="RHEA:65756"/>
        <dbReference type="Rhea" id="RHEA-COMP:16892"/>
        <dbReference type="Rhea" id="RHEA-COMP:16893"/>
        <dbReference type="Rhea" id="RHEA-COMP:16894"/>
        <dbReference type="Rhea" id="RHEA-COMP:16895"/>
        <dbReference type="ChEBI" id="CHEBI:15377"/>
        <dbReference type="ChEBI" id="CHEBI:15378"/>
        <dbReference type="ChEBI" id="CHEBI:29033"/>
        <dbReference type="ChEBI" id="CHEBI:29034"/>
        <dbReference type="ChEBI" id="CHEBI:29969"/>
        <dbReference type="ChEBI" id="CHEBI:29979"/>
        <dbReference type="ChEBI" id="CHEBI:33190"/>
        <dbReference type="ChEBI" id="CHEBI:58354"/>
        <dbReference type="ChEBI" id="CHEBI:143915"/>
        <dbReference type="ChEBI" id="CHEBI:157692"/>
    </reaction>
    <physiologicalReaction direction="left-to-right" evidence="11">
        <dbReference type="Rhea" id="RHEA:65757"/>
    </physiologicalReaction>
</comment>
<sequence length="330" mass="35855">MASPITLALDWTLNTNHSGFVVAKAKNYYTDEGLDVSLISPGSDYKPPADLVRTGSATFGITPSETVISSLTRSPQLKAIATLLEEDTSAIVTLKSSGIDAPSKLDGKIYASYAARYEGRIVQEIIRADGGKGDFREATPSVMGIWDTLLKGEADATWIFLGWEGVDAQIKGVELNAFKLGDYGIPYGYTPLLVALPQFLRDYPDVARAFLRATSRGFQYTAEHPAEAAQYLLAAAPDSMDKKLALASQQMVSKHYLDAGGRWGHMRAERWDKFLDWLGDKGLLTSAMPSRNPVDGVSASLDDLRSGRAGEPHPRSSINAADLYTNEFLP</sequence>
<gene>
    <name evidence="14" type="ORF">COCSUDRAFT_13947</name>
</gene>
<comment type="function">
    <text evidence="1">Responsible for the formation of the pyrimidine heterocycle in the thiamine biosynthesis pathway. Catalyzes the formation of hydroxymethylpyrimidine phosphate (HMP-P) from histidine and pyridoxal phosphate (PLP). The protein uses PLP and the active site histidine to form HMP-P, generating an inactive enzyme. The enzyme can only undergo a single turnover, which suggests it is a suicide enzyme.</text>
</comment>
<dbReference type="InterPro" id="IPR015168">
    <property type="entry name" value="SsuA/THI5"/>
</dbReference>
<dbReference type="STRING" id="574566.I0Z4D5"/>
<dbReference type="RefSeq" id="XP_005650048.1">
    <property type="nucleotide sequence ID" value="XM_005649991.1"/>
</dbReference>
<keyword evidence="6" id="KW-0479">Metal-binding</keyword>
<evidence type="ECO:0000313" key="15">
    <source>
        <dbReference type="Proteomes" id="UP000007264"/>
    </source>
</evidence>
<dbReference type="eggNOG" id="ENOG502RN2D">
    <property type="taxonomic scope" value="Eukaryota"/>
</dbReference>
<dbReference type="UniPathway" id="UPA00060"/>
<evidence type="ECO:0000256" key="5">
    <source>
        <dbReference type="ARBA" id="ARBA00022679"/>
    </source>
</evidence>
<evidence type="ECO:0000256" key="10">
    <source>
        <dbReference type="ARBA" id="ARBA00033171"/>
    </source>
</evidence>
<feature type="region of interest" description="Disordered" evidence="12">
    <location>
        <begin position="294"/>
        <end position="317"/>
    </location>
</feature>
<dbReference type="OrthoDB" id="434407at2759"/>
<dbReference type="GO" id="GO:0046872">
    <property type="term" value="F:metal ion binding"/>
    <property type="evidence" value="ECO:0007669"/>
    <property type="project" value="UniProtKB-KW"/>
</dbReference>
<dbReference type="GO" id="GO:0009228">
    <property type="term" value="P:thiamine biosynthetic process"/>
    <property type="evidence" value="ECO:0007669"/>
    <property type="project" value="UniProtKB-KW"/>
</dbReference>
<comment type="caution">
    <text evidence="14">The sequence shown here is derived from an EMBL/GenBank/DDBJ whole genome shotgun (WGS) entry which is preliminary data.</text>
</comment>
<evidence type="ECO:0000256" key="6">
    <source>
        <dbReference type="ARBA" id="ARBA00022723"/>
    </source>
</evidence>
<evidence type="ECO:0000256" key="9">
    <source>
        <dbReference type="ARBA" id="ARBA00023004"/>
    </source>
</evidence>
<evidence type="ECO:0000259" key="13">
    <source>
        <dbReference type="Pfam" id="PF09084"/>
    </source>
</evidence>
<evidence type="ECO:0000256" key="8">
    <source>
        <dbReference type="ARBA" id="ARBA00022977"/>
    </source>
</evidence>
<name>I0Z4D5_COCSC</name>
<protein>
    <recommendedName>
        <fullName evidence="10">Thiamine pyrimidine synthase</fullName>
    </recommendedName>
</protein>
<dbReference type="AlphaFoldDB" id="I0Z4D5"/>